<keyword evidence="2" id="KW-1133">Transmembrane helix</keyword>
<dbReference type="InterPro" id="IPR043725">
    <property type="entry name" value="DUF5667"/>
</dbReference>
<evidence type="ECO:0000313" key="4">
    <source>
        <dbReference type="EMBL" id="OGG64425.1"/>
    </source>
</evidence>
<protein>
    <recommendedName>
        <fullName evidence="3">DUF5667 domain-containing protein</fullName>
    </recommendedName>
</protein>
<dbReference type="STRING" id="1798496.A3C94_02490"/>
<gene>
    <name evidence="4" type="ORF">A3C94_02490</name>
</gene>
<evidence type="ECO:0000256" key="1">
    <source>
        <dbReference type="SAM" id="MobiDB-lite"/>
    </source>
</evidence>
<name>A0A1F6DSJ1_9BACT</name>
<feature type="domain" description="DUF5667" evidence="3">
    <location>
        <begin position="76"/>
        <end position="170"/>
    </location>
</feature>
<reference evidence="4 5" key="1">
    <citation type="journal article" date="2016" name="Nat. Commun.">
        <title>Thousands of microbial genomes shed light on interconnected biogeochemical processes in an aquifer system.</title>
        <authorList>
            <person name="Anantharaman K."/>
            <person name="Brown C.T."/>
            <person name="Hug L.A."/>
            <person name="Sharon I."/>
            <person name="Castelle C.J."/>
            <person name="Probst A.J."/>
            <person name="Thomas B.C."/>
            <person name="Singh A."/>
            <person name="Wilkins M.J."/>
            <person name="Karaoz U."/>
            <person name="Brodie E.L."/>
            <person name="Williams K.H."/>
            <person name="Hubbard S.S."/>
            <person name="Banfield J.F."/>
        </authorList>
    </citation>
    <scope>NUCLEOTIDE SEQUENCE [LARGE SCALE GENOMIC DNA]</scope>
</reference>
<evidence type="ECO:0000259" key="3">
    <source>
        <dbReference type="Pfam" id="PF18915"/>
    </source>
</evidence>
<dbReference type="EMBL" id="MFLJ01000024">
    <property type="protein sequence ID" value="OGG64425.1"/>
    <property type="molecule type" value="Genomic_DNA"/>
</dbReference>
<evidence type="ECO:0000313" key="5">
    <source>
        <dbReference type="Proteomes" id="UP000177232"/>
    </source>
</evidence>
<dbReference type="Proteomes" id="UP000177232">
    <property type="component" value="Unassembled WGS sequence"/>
</dbReference>
<accession>A0A1F6DSJ1</accession>
<keyword evidence="2" id="KW-0812">Transmembrane</keyword>
<organism evidence="4 5">
    <name type="scientific">Candidatus Kaiserbacteria bacterium RIFCSPHIGHO2_02_FULL_55_17</name>
    <dbReference type="NCBI Taxonomy" id="1798496"/>
    <lineage>
        <taxon>Bacteria</taxon>
        <taxon>Candidatus Kaiseribacteriota</taxon>
    </lineage>
</organism>
<proteinExistence type="predicted"/>
<feature type="compositionally biased region" description="Basic and acidic residues" evidence="1">
    <location>
        <begin position="319"/>
        <end position="348"/>
    </location>
</feature>
<comment type="caution">
    <text evidence="4">The sequence shown here is derived from an EMBL/GenBank/DDBJ whole genome shotgun (WGS) entry which is preliminary data.</text>
</comment>
<dbReference type="AlphaFoldDB" id="A0A1F6DSJ1"/>
<evidence type="ECO:0000256" key="2">
    <source>
        <dbReference type="SAM" id="Phobius"/>
    </source>
</evidence>
<keyword evidence="2" id="KW-0472">Membrane</keyword>
<sequence length="348" mass="37945">MKNDFFRKGIEGIRNIQLSPEERGVVLSRLLEHAEKHSAVVSPWKIYLSRFQVKYAIVGVLIVLFGGGGAASAAEGALPGDILYPVKIYVNEPLRKTLIAGDVPKAQFEAERTVRRLEEAESLAAQGRLNKASAETVREHFEKSAATFDSVVQKLEAKGSSKEAVNVRVDFEAQINAHSQILSTVGSAMDVSRDNDITPLRDAVEEKAQKAKESRANAVGVFLKDFHEEFDGRAQSIQAIIQKTGDRFRNTVSATAASSSVQNVILETIPQTLQAAENALRDAKEKQNSGDSNEAFSVLLDSESAAKEADISLKQGLKFGKEEKEKRDSSRRGDGDSDREDNSGRGGD</sequence>
<feature type="region of interest" description="Disordered" evidence="1">
    <location>
        <begin position="312"/>
        <end position="348"/>
    </location>
</feature>
<feature type="transmembrane region" description="Helical" evidence="2">
    <location>
        <begin position="55"/>
        <end position="74"/>
    </location>
</feature>
<dbReference type="Pfam" id="PF18915">
    <property type="entry name" value="DUF5667"/>
    <property type="match status" value="1"/>
</dbReference>